<evidence type="ECO:0000259" key="1">
    <source>
        <dbReference type="Pfam" id="PF12146"/>
    </source>
</evidence>
<evidence type="ECO:0000313" key="3">
    <source>
        <dbReference type="Proteomes" id="UP000291151"/>
    </source>
</evidence>
<name>A0A4P6UTN3_9BACL</name>
<dbReference type="SUPFAM" id="SSF53474">
    <property type="entry name" value="alpha/beta-Hydrolases"/>
    <property type="match status" value="1"/>
</dbReference>
<dbReference type="PANTHER" id="PTHR11614">
    <property type="entry name" value="PHOSPHOLIPASE-RELATED"/>
    <property type="match status" value="1"/>
</dbReference>
<dbReference type="InterPro" id="IPR029058">
    <property type="entry name" value="AB_hydrolase_fold"/>
</dbReference>
<dbReference type="InterPro" id="IPR022742">
    <property type="entry name" value="Hydrolase_4"/>
</dbReference>
<dbReference type="AlphaFoldDB" id="A0A4P6UTN3"/>
<protein>
    <submittedName>
        <fullName evidence="2">Alpha/beta hydrolase</fullName>
    </submittedName>
</protein>
<dbReference type="InterPro" id="IPR051044">
    <property type="entry name" value="MAG_DAG_Lipase"/>
</dbReference>
<organism evidence="2 3">
    <name type="scientific">Ureibacillus thermophilus</name>
    <dbReference type="NCBI Taxonomy" id="367743"/>
    <lineage>
        <taxon>Bacteria</taxon>
        <taxon>Bacillati</taxon>
        <taxon>Bacillota</taxon>
        <taxon>Bacilli</taxon>
        <taxon>Bacillales</taxon>
        <taxon>Caryophanaceae</taxon>
        <taxon>Ureibacillus</taxon>
    </lineage>
</organism>
<sequence length="265" mass="31238">MWKWETDEQPKAVVVIVHSAFEHHRWYAWLIEKLRIEGFHVVMGDLPGHEKGSRYTRVHDELIEEYLLFIKQLMLSALQYHLPVFVIGHGLGGTLAIQFLRKTKLECAGLILTSPWFQLQKHSNLLASALASMNLASNKRISLDFNLRMLSRSPEGLKEMEDDVPYHSNVTVRWYRDIHQLMKNLSIQQDRTLTLPILLITSNQDKIADSDAARKWLLLQKTNEFQYKDWPYSYHNIFHDVEREEVFLYMRDFINNVLRSIGYIV</sequence>
<feature type="domain" description="Serine aminopeptidase S33" evidence="1">
    <location>
        <begin position="9"/>
        <end position="241"/>
    </location>
</feature>
<dbReference type="Pfam" id="PF12146">
    <property type="entry name" value="Hydrolase_4"/>
    <property type="match status" value="1"/>
</dbReference>
<dbReference type="RefSeq" id="WP_208650273.1">
    <property type="nucleotide sequence ID" value="NZ_CP036528.1"/>
</dbReference>
<dbReference type="InterPro" id="IPR000073">
    <property type="entry name" value="AB_hydrolase_1"/>
</dbReference>
<dbReference type="PRINTS" id="PR00111">
    <property type="entry name" value="ABHYDROLASE"/>
</dbReference>
<evidence type="ECO:0000313" key="2">
    <source>
        <dbReference type="EMBL" id="QBK26583.1"/>
    </source>
</evidence>
<dbReference type="Proteomes" id="UP000291151">
    <property type="component" value="Chromosome"/>
</dbReference>
<dbReference type="EMBL" id="CP036528">
    <property type="protein sequence ID" value="QBK26583.1"/>
    <property type="molecule type" value="Genomic_DNA"/>
</dbReference>
<keyword evidence="2" id="KW-0378">Hydrolase</keyword>
<gene>
    <name evidence="2" type="ORF">DKZ56_12330</name>
</gene>
<dbReference type="GO" id="GO:0016787">
    <property type="term" value="F:hydrolase activity"/>
    <property type="evidence" value="ECO:0007669"/>
    <property type="project" value="UniProtKB-KW"/>
</dbReference>
<keyword evidence="3" id="KW-1185">Reference proteome</keyword>
<reference evidence="2 3" key="1">
    <citation type="submission" date="2019-02" db="EMBL/GenBank/DDBJ databases">
        <title>Ureibacillus thermophilus.</title>
        <authorList>
            <person name="Sunny J.S."/>
            <person name="Natarajan A."/>
            <person name="Saleena L.M."/>
        </authorList>
    </citation>
    <scope>NUCLEOTIDE SEQUENCE [LARGE SCALE GENOMIC DNA]</scope>
    <source>
        <strain evidence="2 3">LM102</strain>
    </source>
</reference>
<dbReference type="Gene3D" id="3.40.50.1820">
    <property type="entry name" value="alpha/beta hydrolase"/>
    <property type="match status" value="1"/>
</dbReference>
<dbReference type="KEGG" id="uth:DKZ56_12330"/>
<proteinExistence type="predicted"/>
<accession>A0A4P6UTN3</accession>